<dbReference type="InterPro" id="IPR005084">
    <property type="entry name" value="CBM6"/>
</dbReference>
<dbReference type="Pfam" id="PF03422">
    <property type="entry name" value="CBM_6"/>
    <property type="match status" value="1"/>
</dbReference>
<evidence type="ECO:0000256" key="4">
    <source>
        <dbReference type="ARBA" id="ARBA00023277"/>
    </source>
</evidence>
<protein>
    <submittedName>
        <fullName evidence="10">Family 43 glycosylhydrolase</fullName>
    </submittedName>
</protein>
<dbReference type="EMBL" id="JANCNS010000001">
    <property type="protein sequence ID" value="MCP9199093.1"/>
    <property type="molecule type" value="Genomic_DNA"/>
</dbReference>
<evidence type="ECO:0000256" key="7">
    <source>
        <dbReference type="RuleBase" id="RU361187"/>
    </source>
</evidence>
<evidence type="ECO:0000259" key="9">
    <source>
        <dbReference type="Pfam" id="PF03422"/>
    </source>
</evidence>
<dbReference type="SUPFAM" id="SSF49785">
    <property type="entry name" value="Galactose-binding domain-like"/>
    <property type="match status" value="1"/>
</dbReference>
<dbReference type="CDD" id="cd04084">
    <property type="entry name" value="CBM6_xylanase-like"/>
    <property type="match status" value="1"/>
</dbReference>
<dbReference type="InterPro" id="IPR008979">
    <property type="entry name" value="Galactose-bd-like_sf"/>
</dbReference>
<dbReference type="Pfam" id="PF04616">
    <property type="entry name" value="Glyco_hydro_43"/>
    <property type="match status" value="1"/>
</dbReference>
<evidence type="ECO:0000256" key="5">
    <source>
        <dbReference type="ARBA" id="ARBA00023295"/>
    </source>
</evidence>
<evidence type="ECO:0000256" key="3">
    <source>
        <dbReference type="ARBA" id="ARBA00022801"/>
    </source>
</evidence>
<name>A0A9X2KW51_9FLAO</name>
<dbReference type="Proteomes" id="UP001155280">
    <property type="component" value="Unassembled WGS sequence"/>
</dbReference>
<comment type="caution">
    <text evidence="10">The sequence shown here is derived from an EMBL/GenBank/DDBJ whole genome shotgun (WGS) entry which is preliminary data.</text>
</comment>
<keyword evidence="11" id="KW-1185">Reference proteome</keyword>
<keyword evidence="5 7" id="KW-0326">Glycosidase</keyword>
<keyword evidence="2" id="KW-0858">Xylan degradation</keyword>
<keyword evidence="3 7" id="KW-0378">Hydrolase</keyword>
<organism evidence="10 11">
    <name type="scientific">Christiangramia oceanisediminis</name>
    <dbReference type="NCBI Taxonomy" id="2920386"/>
    <lineage>
        <taxon>Bacteria</taxon>
        <taxon>Pseudomonadati</taxon>
        <taxon>Bacteroidota</taxon>
        <taxon>Flavobacteriia</taxon>
        <taxon>Flavobacteriales</taxon>
        <taxon>Flavobacteriaceae</taxon>
        <taxon>Christiangramia</taxon>
    </lineage>
</organism>
<feature type="chain" id="PRO_5040807766" evidence="8">
    <location>
        <begin position="24"/>
        <end position="445"/>
    </location>
</feature>
<dbReference type="Gene3D" id="2.115.10.20">
    <property type="entry name" value="Glycosyl hydrolase domain, family 43"/>
    <property type="match status" value="1"/>
</dbReference>
<evidence type="ECO:0000256" key="2">
    <source>
        <dbReference type="ARBA" id="ARBA00022651"/>
    </source>
</evidence>
<sequence>MKNLIFNTLVLNTLLLSGISVLAQNPLITDQFTADPSARVFNGKIYVYPSHDIVPPEGEGRADWFNMEDYHVFSSEDLTNWTDHGVILDQKDVPWADPKAYSMWAPDAIEKDGKYYFYFPTRQKTAKDGEAGFSIGVGIADQPEGPFVPQERSIEGVGGIDPNVFIDADGQAYLYWSRDKIYGAKLKDNMLELASEPMIFEVPKKGHIEGPWLFERNGTYYLTYPHVANNTERLEYATSDNPMGPFVHRGVIMDESPTGVWTNHHSIVEYKDQWYLFYHHADYSPDFDKLRSIRADSLFFEPDGSIRKVEPTFRGVGVIKATDKIQIDRFSSKSKEASMAFNDPEKTFDGWHIILNEPGSWVRFNSVELEDGLGMLNLRLAAETEGTLEVRLGAEDGQLLAEIEFSETSGFKNEKFSIQKLKPGVRDLFLILRKGKLKVDWLQFE</sequence>
<evidence type="ECO:0000256" key="6">
    <source>
        <dbReference type="PIRSR" id="PIRSR606710-2"/>
    </source>
</evidence>
<comment type="similarity">
    <text evidence="1 7">Belongs to the glycosyl hydrolase 43 family.</text>
</comment>
<proteinExistence type="inferred from homology"/>
<gene>
    <name evidence="10" type="ORF">MKO06_04180</name>
</gene>
<evidence type="ECO:0000313" key="11">
    <source>
        <dbReference type="Proteomes" id="UP001155280"/>
    </source>
</evidence>
<accession>A0A9X2KW51</accession>
<feature type="signal peptide" evidence="8">
    <location>
        <begin position="1"/>
        <end position="23"/>
    </location>
</feature>
<dbReference type="InterPro" id="IPR006710">
    <property type="entry name" value="Glyco_hydro_43"/>
</dbReference>
<evidence type="ECO:0000256" key="8">
    <source>
        <dbReference type="SAM" id="SignalP"/>
    </source>
</evidence>
<dbReference type="CDD" id="cd08990">
    <property type="entry name" value="GH43_AXH_like"/>
    <property type="match status" value="1"/>
</dbReference>
<dbReference type="GO" id="GO:0045493">
    <property type="term" value="P:xylan catabolic process"/>
    <property type="evidence" value="ECO:0007669"/>
    <property type="project" value="UniProtKB-KW"/>
</dbReference>
<reference evidence="10" key="1">
    <citation type="submission" date="2022-07" db="EMBL/GenBank/DDBJ databases">
        <title>Gramela sediminis sp. nov., isolated from deep-sea sediment of the Indian Ocean.</title>
        <authorList>
            <person name="Shi H."/>
        </authorList>
    </citation>
    <scope>NUCLEOTIDE SEQUENCE</scope>
    <source>
        <strain evidence="10">GC03-9</strain>
    </source>
</reference>
<keyword evidence="2" id="KW-0624">Polysaccharide degradation</keyword>
<dbReference type="GO" id="GO:0004553">
    <property type="term" value="F:hydrolase activity, hydrolyzing O-glycosyl compounds"/>
    <property type="evidence" value="ECO:0007669"/>
    <property type="project" value="InterPro"/>
</dbReference>
<dbReference type="AlphaFoldDB" id="A0A9X2KW51"/>
<dbReference type="GO" id="GO:0030246">
    <property type="term" value="F:carbohydrate binding"/>
    <property type="evidence" value="ECO:0007669"/>
    <property type="project" value="InterPro"/>
</dbReference>
<feature type="site" description="Important for catalytic activity, responsible for pKa modulation of the active site Glu and correct orientation of both the proton donor and substrate" evidence="6">
    <location>
        <position position="161"/>
    </location>
</feature>
<keyword evidence="8" id="KW-0732">Signal</keyword>
<evidence type="ECO:0000313" key="10">
    <source>
        <dbReference type="EMBL" id="MCP9199093.1"/>
    </source>
</evidence>
<dbReference type="InterPro" id="IPR052176">
    <property type="entry name" value="Glycosyl_Hydrlase_43_Enz"/>
</dbReference>
<dbReference type="InterPro" id="IPR023296">
    <property type="entry name" value="Glyco_hydro_beta-prop_sf"/>
</dbReference>
<feature type="domain" description="CBM6" evidence="9">
    <location>
        <begin position="349"/>
        <end position="445"/>
    </location>
</feature>
<dbReference type="RefSeq" id="WP_241549405.1">
    <property type="nucleotide sequence ID" value="NZ_JANCNS010000001.1"/>
</dbReference>
<dbReference type="SUPFAM" id="SSF75005">
    <property type="entry name" value="Arabinanase/levansucrase/invertase"/>
    <property type="match status" value="1"/>
</dbReference>
<dbReference type="Gene3D" id="2.60.120.260">
    <property type="entry name" value="Galactose-binding domain-like"/>
    <property type="match status" value="1"/>
</dbReference>
<dbReference type="PANTHER" id="PTHR43772">
    <property type="entry name" value="ENDO-1,4-BETA-XYLANASE"/>
    <property type="match status" value="1"/>
</dbReference>
<keyword evidence="4" id="KW-0119">Carbohydrate metabolism</keyword>
<evidence type="ECO:0000256" key="1">
    <source>
        <dbReference type="ARBA" id="ARBA00009865"/>
    </source>
</evidence>
<dbReference type="PANTHER" id="PTHR43772:SF2">
    <property type="entry name" value="PUTATIVE (AFU_ORTHOLOGUE AFUA_2G04480)-RELATED"/>
    <property type="match status" value="1"/>
</dbReference>